<sequence>MKIHLLHLRGSKFAKTTKPGDLIEILRGTYNHWAIYIGENEVVHLCVPGRFHLLPLTWKTIDDFLSAACFDFTEVRRAKLSEVVGYDRFKVNNLLDDKYEPRDPDIIVKDALAMVGMELPYSVTSRNCEHFVTNLRYDRPESRQFAETTKPGDLIEILRGTYNHWAIYIGENEVVHLCVPGQDSNSCVSVLAGLTADKAEVRRAKLSEVVGYDRFKVNNLLDDKYEPRDPDIIVKDALAMVGMELPYSVTSRNCEHFVTNLRYDRPESRQVGIL</sequence>
<accession>A0ACB8WI59</accession>
<gene>
    <name evidence="1" type="ORF">L3Q82_026257</name>
</gene>
<comment type="caution">
    <text evidence="1">The sequence shown here is derived from an EMBL/GenBank/DDBJ whole genome shotgun (WGS) entry which is preliminary data.</text>
</comment>
<reference evidence="1" key="1">
    <citation type="submission" date="2022-04" db="EMBL/GenBank/DDBJ databases">
        <title>Jade perch genome.</title>
        <authorList>
            <person name="Chao B."/>
        </authorList>
    </citation>
    <scope>NUCLEOTIDE SEQUENCE</scope>
    <source>
        <strain evidence="1">CB-2022</strain>
    </source>
</reference>
<proteinExistence type="predicted"/>
<evidence type="ECO:0000313" key="2">
    <source>
        <dbReference type="Proteomes" id="UP000831701"/>
    </source>
</evidence>
<evidence type="ECO:0000313" key="1">
    <source>
        <dbReference type="EMBL" id="KAI3367401.1"/>
    </source>
</evidence>
<keyword evidence="2" id="KW-1185">Reference proteome</keyword>
<dbReference type="Proteomes" id="UP000831701">
    <property type="component" value="Chromosome 9"/>
</dbReference>
<organism evidence="1 2">
    <name type="scientific">Scortum barcoo</name>
    <name type="common">barcoo grunter</name>
    <dbReference type="NCBI Taxonomy" id="214431"/>
    <lineage>
        <taxon>Eukaryota</taxon>
        <taxon>Metazoa</taxon>
        <taxon>Chordata</taxon>
        <taxon>Craniata</taxon>
        <taxon>Vertebrata</taxon>
        <taxon>Euteleostomi</taxon>
        <taxon>Actinopterygii</taxon>
        <taxon>Neopterygii</taxon>
        <taxon>Teleostei</taxon>
        <taxon>Neoteleostei</taxon>
        <taxon>Acanthomorphata</taxon>
        <taxon>Eupercaria</taxon>
        <taxon>Centrarchiformes</taxon>
        <taxon>Terapontoidei</taxon>
        <taxon>Terapontidae</taxon>
        <taxon>Scortum</taxon>
    </lineage>
</organism>
<dbReference type="EMBL" id="CM041539">
    <property type="protein sequence ID" value="KAI3367401.1"/>
    <property type="molecule type" value="Genomic_DNA"/>
</dbReference>
<name>A0ACB8WI59_9TELE</name>
<protein>
    <submittedName>
        <fullName evidence="1">Uncharacterized protein</fullName>
    </submittedName>
</protein>